<dbReference type="InterPro" id="IPR024079">
    <property type="entry name" value="MetalloPept_cat_dom_sf"/>
</dbReference>
<dbReference type="Proteomes" id="UP000232412">
    <property type="component" value="Unassembled WGS sequence"/>
</dbReference>
<reference evidence="2" key="1">
    <citation type="submission" date="2016-12" db="EMBL/GenBank/DDBJ databases">
        <authorList>
            <person name="Herbold C."/>
        </authorList>
    </citation>
    <scope>NUCLEOTIDE SEQUENCE [LARGE SCALE GENOMIC DNA]</scope>
</reference>
<name>A0A2H1EHE2_9ARCH</name>
<accession>A0A2H1EHE2</accession>
<evidence type="ECO:0000313" key="2">
    <source>
        <dbReference type="Proteomes" id="UP000232412"/>
    </source>
</evidence>
<gene>
    <name evidence="1" type="ORF">NSIN_30095</name>
</gene>
<dbReference type="Gene3D" id="3.40.390.10">
    <property type="entry name" value="Collagenase (Catalytic Domain)"/>
    <property type="match status" value="1"/>
</dbReference>
<organism evidence="1 2">
    <name type="scientific">Nitrosotalea sinensis</name>
    <dbReference type="NCBI Taxonomy" id="1499975"/>
    <lineage>
        <taxon>Archaea</taxon>
        <taxon>Nitrososphaerota</taxon>
        <taxon>Nitrososphaeria</taxon>
        <taxon>Nitrosotaleales</taxon>
        <taxon>Nitrosotaleaceae</taxon>
        <taxon>Nitrosotalea</taxon>
    </lineage>
</organism>
<dbReference type="AlphaFoldDB" id="A0A2H1EHE2"/>
<evidence type="ECO:0008006" key="3">
    <source>
        <dbReference type="Google" id="ProtNLM"/>
    </source>
</evidence>
<dbReference type="EMBL" id="FRFC01000004">
    <property type="protein sequence ID" value="SHO46390.1"/>
    <property type="molecule type" value="Genomic_DNA"/>
</dbReference>
<dbReference type="GO" id="GO:0008237">
    <property type="term" value="F:metallopeptidase activity"/>
    <property type="evidence" value="ECO:0007669"/>
    <property type="project" value="InterPro"/>
</dbReference>
<evidence type="ECO:0000313" key="1">
    <source>
        <dbReference type="EMBL" id="SHO46390.1"/>
    </source>
</evidence>
<dbReference type="SUPFAM" id="SSF55486">
    <property type="entry name" value="Metalloproteases ('zincins'), catalytic domain"/>
    <property type="match status" value="1"/>
</dbReference>
<dbReference type="RefSeq" id="WP_133124095.1">
    <property type="nucleotide sequence ID" value="NZ_FRFC01000004.1"/>
</dbReference>
<keyword evidence="2" id="KW-1185">Reference proteome</keyword>
<proteinExistence type="predicted"/>
<protein>
    <recommendedName>
        <fullName evidence="3">Peptidase M10 metallopeptidase domain-containing protein</fullName>
    </recommendedName>
</protein>
<sequence length="332" mass="37226">MVFQKVIIFLIIVSAFSIYVPSSLATDGFEPPILKLLHSPTICAIEPPSDSNFTKLGDKMLSETEYAVLDWKAKLNQGQGRHPTWNMTLVKIPLDQQSGFNYSKCDITINYEPKPKDPNLQLREVGVTYPNATSGKAKITVYYLGVNWDVKYSSWNSGNIHYTQYTPVMQFTGFLASDPQLQETIRHELGHSFGLGHYIVNEGVLYDINMGKRDPPSIMLQSEMTYGVNHYDITTVDINEIKQIYGSGGFETYKPVQNLPTQNIKMPSYDSLLVELKNKNLSTPTCPSNSVNSKLVLPQWTSKIIKFWAAGSITDEGASNALMYARQCVANN</sequence>
<dbReference type="OrthoDB" id="12314at2157"/>